<feature type="transmembrane region" description="Helical" evidence="7">
    <location>
        <begin position="48"/>
        <end position="67"/>
    </location>
</feature>
<comment type="similarity">
    <text evidence="2">Belongs to the autoinducer-2 exporter (AI-2E) (TC 2.A.86) family.</text>
</comment>
<evidence type="ECO:0000256" key="6">
    <source>
        <dbReference type="SAM" id="MobiDB-lite"/>
    </source>
</evidence>
<dbReference type="AlphaFoldDB" id="Q3SRC6"/>
<reference evidence="8 9" key="1">
    <citation type="journal article" date="2006" name="Appl. Environ. Microbiol.">
        <title>Genome sequence of the chemolithoautotrophic nitrite-oxidizing bacterium Nitrobacter winogradskyi Nb-255.</title>
        <authorList>
            <person name="Starkenburg S.R."/>
            <person name="Chain P.S."/>
            <person name="Sayavedra-Soto L.A."/>
            <person name="Hauser L."/>
            <person name="Land M.L."/>
            <person name="Larimer F.W."/>
            <person name="Malfatti S.A."/>
            <person name="Klotz M.G."/>
            <person name="Bottomley P.J."/>
            <person name="Arp D.J."/>
            <person name="Hickey W.J."/>
        </authorList>
    </citation>
    <scope>NUCLEOTIDE SEQUENCE [LARGE SCALE GENOMIC DNA]</scope>
    <source>
        <strain evidence="9">ATCC 25391 / DSM 10237 / CIP 104748 / NCIMB 11846 / Nb-255</strain>
    </source>
</reference>
<dbReference type="HOGENOM" id="CLU_031275_1_0_5"/>
<feature type="transmembrane region" description="Helical" evidence="7">
    <location>
        <begin position="79"/>
        <end position="102"/>
    </location>
</feature>
<evidence type="ECO:0000256" key="1">
    <source>
        <dbReference type="ARBA" id="ARBA00004141"/>
    </source>
</evidence>
<name>Q3SRC6_NITWN</name>
<organism evidence="8 9">
    <name type="scientific">Nitrobacter winogradskyi (strain ATCC 25391 / DSM 10237 / CIP 104748 / NCIMB 11846 / Nb-255)</name>
    <dbReference type="NCBI Taxonomy" id="323098"/>
    <lineage>
        <taxon>Bacteria</taxon>
        <taxon>Pseudomonadati</taxon>
        <taxon>Pseudomonadota</taxon>
        <taxon>Alphaproteobacteria</taxon>
        <taxon>Hyphomicrobiales</taxon>
        <taxon>Nitrobacteraceae</taxon>
        <taxon>Nitrobacter</taxon>
    </lineage>
</organism>
<comment type="subcellular location">
    <subcellularLocation>
        <location evidence="1">Membrane</location>
        <topology evidence="1">Multi-pass membrane protein</topology>
    </subcellularLocation>
</comment>
<sequence>MRFSVDGLPESQGFERQSLARSIAAGGIGIIAFGAALALAWYSSATLLMLFAGVLFGVFLTAMADLLRRVFGGNQTLRLVIVCILFTGLLSGVVVLGGATIAQQATALSSTLRAQLGNARDFLEKQGVDTSFLNVGARTPSTDNGVTPIPAPSASPSRGPKLPDASTIASGTGAIVSQTIKILARVFEGVGNFFIVIFLGLLLAAQPKVYRDGILRFVPRQRLPEAASLIDDVSETLRRWLLGQMATMASLFLLTWIGLTLIGIPGALVLGFITGLLTFIPNIGAILAGALIVLASLGSGLTAIISAFMLYLAVQFLEGNVLTPLIQRHAISIPPATLFAAQIFLGVLFGVWGLALALPLIAVIKVVLNHVWPDQTAAV</sequence>
<dbReference type="EMBL" id="CP000115">
    <property type="protein sequence ID" value="ABA05165.1"/>
    <property type="molecule type" value="Genomic_DNA"/>
</dbReference>
<proteinExistence type="inferred from homology"/>
<keyword evidence="3 7" id="KW-0812">Transmembrane</keyword>
<keyword evidence="4 7" id="KW-1133">Transmembrane helix</keyword>
<accession>Q3SRC6</accession>
<feature type="transmembrane region" description="Helical" evidence="7">
    <location>
        <begin position="338"/>
        <end position="364"/>
    </location>
</feature>
<dbReference type="PANTHER" id="PTHR21716:SF62">
    <property type="entry name" value="TRANSPORT PROTEIN YDBI-RELATED"/>
    <property type="match status" value="1"/>
</dbReference>
<feature type="transmembrane region" description="Helical" evidence="7">
    <location>
        <begin position="251"/>
        <end position="280"/>
    </location>
</feature>
<protein>
    <recommendedName>
        <fullName evidence="10">AI-2E family transporter</fullName>
    </recommendedName>
</protein>
<evidence type="ECO:0008006" key="10">
    <source>
        <dbReference type="Google" id="ProtNLM"/>
    </source>
</evidence>
<dbReference type="GO" id="GO:0016020">
    <property type="term" value="C:membrane"/>
    <property type="evidence" value="ECO:0007669"/>
    <property type="project" value="UniProtKB-SubCell"/>
</dbReference>
<evidence type="ECO:0000256" key="2">
    <source>
        <dbReference type="ARBA" id="ARBA00009773"/>
    </source>
</evidence>
<evidence type="ECO:0000256" key="3">
    <source>
        <dbReference type="ARBA" id="ARBA00022692"/>
    </source>
</evidence>
<dbReference type="PANTHER" id="PTHR21716">
    <property type="entry name" value="TRANSMEMBRANE PROTEIN"/>
    <property type="match status" value="1"/>
</dbReference>
<dbReference type="InterPro" id="IPR002549">
    <property type="entry name" value="AI-2E-like"/>
</dbReference>
<dbReference type="KEGG" id="nwi:Nwi_1905"/>
<dbReference type="eggNOG" id="COG0628">
    <property type="taxonomic scope" value="Bacteria"/>
</dbReference>
<dbReference type="Proteomes" id="UP000002531">
    <property type="component" value="Chromosome"/>
</dbReference>
<dbReference type="OrthoDB" id="5761230at2"/>
<feature type="transmembrane region" description="Helical" evidence="7">
    <location>
        <begin position="21"/>
        <end position="42"/>
    </location>
</feature>
<feature type="transmembrane region" description="Helical" evidence="7">
    <location>
        <begin position="286"/>
        <end position="317"/>
    </location>
</feature>
<dbReference type="Pfam" id="PF01594">
    <property type="entry name" value="AI-2E_transport"/>
    <property type="match status" value="1"/>
</dbReference>
<evidence type="ECO:0000256" key="4">
    <source>
        <dbReference type="ARBA" id="ARBA00022989"/>
    </source>
</evidence>
<evidence type="ECO:0000256" key="5">
    <source>
        <dbReference type="ARBA" id="ARBA00023136"/>
    </source>
</evidence>
<dbReference type="GO" id="GO:0055085">
    <property type="term" value="P:transmembrane transport"/>
    <property type="evidence" value="ECO:0007669"/>
    <property type="project" value="TreeGrafter"/>
</dbReference>
<dbReference type="RefSeq" id="WP_011315161.1">
    <property type="nucleotide sequence ID" value="NC_007406.1"/>
</dbReference>
<keyword evidence="9" id="KW-1185">Reference proteome</keyword>
<gene>
    <name evidence="8" type="ordered locus">Nwi_1905</name>
</gene>
<feature type="region of interest" description="Disordered" evidence="6">
    <location>
        <begin position="139"/>
        <end position="163"/>
    </location>
</feature>
<keyword evidence="5 7" id="KW-0472">Membrane</keyword>
<feature type="transmembrane region" description="Helical" evidence="7">
    <location>
        <begin position="182"/>
        <end position="205"/>
    </location>
</feature>
<evidence type="ECO:0000256" key="7">
    <source>
        <dbReference type="SAM" id="Phobius"/>
    </source>
</evidence>
<evidence type="ECO:0000313" key="9">
    <source>
        <dbReference type="Proteomes" id="UP000002531"/>
    </source>
</evidence>
<evidence type="ECO:0000313" key="8">
    <source>
        <dbReference type="EMBL" id="ABA05165.1"/>
    </source>
</evidence>
<dbReference type="STRING" id="323098.Nwi_1905"/>